<reference evidence="2 3" key="1">
    <citation type="journal article" date="2019" name="Emerg. Microbes Infect.">
        <title>Comprehensive subspecies identification of 175 nontuberculous mycobacteria species based on 7547 genomic profiles.</title>
        <authorList>
            <person name="Matsumoto Y."/>
            <person name="Kinjo T."/>
            <person name="Motooka D."/>
            <person name="Nabeya D."/>
            <person name="Jung N."/>
            <person name="Uechi K."/>
            <person name="Horii T."/>
            <person name="Iida T."/>
            <person name="Fujita J."/>
            <person name="Nakamura S."/>
        </authorList>
    </citation>
    <scope>NUCLEOTIDE SEQUENCE [LARGE SCALE GENOMIC DNA]</scope>
    <source>
        <strain evidence="2 3">JCM 14233</strain>
    </source>
</reference>
<organism evidence="2 3">
    <name type="scientific">Mycobacterium shinjukuense</name>
    <dbReference type="NCBI Taxonomy" id="398694"/>
    <lineage>
        <taxon>Bacteria</taxon>
        <taxon>Bacillati</taxon>
        <taxon>Actinomycetota</taxon>
        <taxon>Actinomycetes</taxon>
        <taxon>Mycobacteriales</taxon>
        <taxon>Mycobacteriaceae</taxon>
        <taxon>Mycobacterium</taxon>
    </lineage>
</organism>
<feature type="region of interest" description="Disordered" evidence="1">
    <location>
        <begin position="59"/>
        <end position="82"/>
    </location>
</feature>
<gene>
    <name evidence="2" type="ORF">MSHI_38280</name>
</gene>
<proteinExistence type="predicted"/>
<dbReference type="AlphaFoldDB" id="A0A7I7MVN4"/>
<dbReference type="EMBL" id="AP022575">
    <property type="protein sequence ID" value="BBX75922.1"/>
    <property type="molecule type" value="Genomic_DNA"/>
</dbReference>
<evidence type="ECO:0000313" key="2">
    <source>
        <dbReference type="EMBL" id="BBX75922.1"/>
    </source>
</evidence>
<dbReference type="KEGG" id="mshj:MSHI_38280"/>
<sequence length="104" mass="11486">MRKVHVPTCLTRLTRSGTVGICDVPAYERHRWLSLVGGHFACRQYRVHVGQMSKVRRLEQPVRTGPQSWRKAPAADSPAVQLPSRDTSLLAGHSAAIAATTDTR</sequence>
<name>A0A7I7MVN4_9MYCO</name>
<accession>A0A7I7MVN4</accession>
<dbReference type="Proteomes" id="UP000467236">
    <property type="component" value="Chromosome"/>
</dbReference>
<evidence type="ECO:0000256" key="1">
    <source>
        <dbReference type="SAM" id="MobiDB-lite"/>
    </source>
</evidence>
<keyword evidence="3" id="KW-1185">Reference proteome</keyword>
<evidence type="ECO:0000313" key="3">
    <source>
        <dbReference type="Proteomes" id="UP000467236"/>
    </source>
</evidence>
<protein>
    <submittedName>
        <fullName evidence="2">Uncharacterized protein</fullName>
    </submittedName>
</protein>